<evidence type="ECO:0000313" key="4">
    <source>
        <dbReference type="Proteomes" id="UP000473826"/>
    </source>
</evidence>
<feature type="region of interest" description="Disordered" evidence="1">
    <location>
        <begin position="82"/>
        <end position="103"/>
    </location>
</feature>
<feature type="domain" description="FAD/NAD(P)-binding" evidence="2">
    <location>
        <begin position="8"/>
        <end position="288"/>
    </location>
</feature>
<dbReference type="GO" id="GO:0005737">
    <property type="term" value="C:cytoplasm"/>
    <property type="evidence" value="ECO:0007669"/>
    <property type="project" value="TreeGrafter"/>
</dbReference>
<keyword evidence="4" id="KW-1185">Reference proteome</keyword>
<evidence type="ECO:0000256" key="1">
    <source>
        <dbReference type="SAM" id="MobiDB-lite"/>
    </source>
</evidence>
<gene>
    <name evidence="3" type="ORF">VHUM_00202</name>
</gene>
<dbReference type="EMBL" id="QKWK01000001">
    <property type="protein sequence ID" value="TXT15699.1"/>
    <property type="molecule type" value="Genomic_DNA"/>
</dbReference>
<protein>
    <recommendedName>
        <fullName evidence="2">FAD/NAD(P)-binding domain-containing protein</fullName>
    </recommendedName>
</protein>
<dbReference type="Gene3D" id="3.50.50.100">
    <property type="match status" value="1"/>
</dbReference>
<dbReference type="GO" id="GO:0004174">
    <property type="term" value="F:electron-transferring-flavoprotein dehydrogenase activity"/>
    <property type="evidence" value="ECO:0007669"/>
    <property type="project" value="TreeGrafter"/>
</dbReference>
<dbReference type="SUPFAM" id="SSF51905">
    <property type="entry name" value="FAD/NAD(P)-binding domain"/>
    <property type="match status" value="1"/>
</dbReference>
<organism evidence="3 4">
    <name type="scientific">Vanrija humicola</name>
    <name type="common">Yeast</name>
    <name type="synonym">Cryptococcus humicola</name>
    <dbReference type="NCBI Taxonomy" id="5417"/>
    <lineage>
        <taxon>Eukaryota</taxon>
        <taxon>Fungi</taxon>
        <taxon>Dikarya</taxon>
        <taxon>Basidiomycota</taxon>
        <taxon>Agaricomycotina</taxon>
        <taxon>Tremellomycetes</taxon>
        <taxon>Trichosporonales</taxon>
        <taxon>Trichosporonaceae</taxon>
        <taxon>Vanrija</taxon>
    </lineage>
</organism>
<dbReference type="Proteomes" id="UP000473826">
    <property type="component" value="Unassembled WGS sequence"/>
</dbReference>
<dbReference type="InterPro" id="IPR036188">
    <property type="entry name" value="FAD/NAD-bd_sf"/>
</dbReference>
<dbReference type="PANTHER" id="PTHR43735:SF2">
    <property type="entry name" value="FE-REGULATED PROTEIN 8"/>
    <property type="match status" value="1"/>
</dbReference>
<comment type="caution">
    <text evidence="3">The sequence shown here is derived from an EMBL/GenBank/DDBJ whole genome shotgun (WGS) entry which is preliminary data.</text>
</comment>
<dbReference type="GO" id="GO:0050660">
    <property type="term" value="F:flavin adenine dinucleotide binding"/>
    <property type="evidence" value="ECO:0007669"/>
    <property type="project" value="TreeGrafter"/>
</dbReference>
<sequence length="443" mass="47339">MATHSTKTVVVLGVAYGGGHVAKLLAAALPRDWRVVAIDRNSHMNHVYVFPRFVVKPELAPKSFIPYKAVFEPLKETVIKKKNGEAEADVPPTPPRTPPPPDHHRMLQGLVTRLERNSVTFVKPNAAGTETIEFDYAVYALGASLPSPVDVWGTGGDTRGTKPGGMAWMQRAGGVMAKAPRILIVGGGALGIQYATDLKDMYPDKEVTLLHSRKRVLPIYPEEVHDIVVARLEALGVKTVLGERVLEWPENPFVLDGVEKVVVTNTGAKYAADLVLVCTGPKAHVDVMRGLDARTISPVTGRIRVLPTTQVSLAPVAPFEPAAGGISSDGAADALAALSLDGTPLDNIFAIGDCAQTAAIQAGHTSYFQGEVAARNIARLAKGDEVELEDYAPGVPAIKVTLGLRHWVIANAEGVTTGEDGVDDLLARRMWPLFGAEDCPDDE</sequence>
<feature type="compositionally biased region" description="Pro residues" evidence="1">
    <location>
        <begin position="91"/>
        <end position="100"/>
    </location>
</feature>
<dbReference type="AlphaFoldDB" id="A0A7D8Z3T2"/>
<dbReference type="Gene3D" id="3.50.50.60">
    <property type="entry name" value="FAD/NAD(P)-binding domain"/>
    <property type="match status" value="2"/>
</dbReference>
<dbReference type="OrthoDB" id="202203at2759"/>
<evidence type="ECO:0000313" key="3">
    <source>
        <dbReference type="EMBL" id="TXT15699.1"/>
    </source>
</evidence>
<evidence type="ECO:0000259" key="2">
    <source>
        <dbReference type="Pfam" id="PF07992"/>
    </source>
</evidence>
<dbReference type="InterPro" id="IPR023753">
    <property type="entry name" value="FAD/NAD-binding_dom"/>
</dbReference>
<dbReference type="PANTHER" id="PTHR43735">
    <property type="entry name" value="APOPTOSIS-INDUCING FACTOR 1"/>
    <property type="match status" value="1"/>
</dbReference>
<accession>A0A7D8Z3T2</accession>
<proteinExistence type="predicted"/>
<dbReference type="PRINTS" id="PR00368">
    <property type="entry name" value="FADPNR"/>
</dbReference>
<dbReference type="FunFam" id="3.50.50.60:FF:000380">
    <property type="entry name" value="Chromosome 1, whole genome shotgun sequence"/>
    <property type="match status" value="1"/>
</dbReference>
<dbReference type="Pfam" id="PF07992">
    <property type="entry name" value="Pyr_redox_2"/>
    <property type="match status" value="1"/>
</dbReference>
<reference evidence="3 4" key="1">
    <citation type="journal article" date="2019" name="PLoS Genet.">
        <title>Convergent evolution of linked mating-type loci in basidiomycete fungi.</title>
        <authorList>
            <person name="Sun S."/>
            <person name="Coelho M.A."/>
            <person name="Heitman J."/>
            <person name="Nowrousian M."/>
        </authorList>
    </citation>
    <scope>NUCLEOTIDE SEQUENCE [LARGE SCALE GENOMIC DNA]</scope>
    <source>
        <strain evidence="3 4">CBS 4282</strain>
    </source>
</reference>
<name>A0A7D8Z3T2_VANHU</name>